<feature type="compositionally biased region" description="Polar residues" evidence="1">
    <location>
        <begin position="84"/>
        <end position="96"/>
    </location>
</feature>
<proteinExistence type="predicted"/>
<name>Q5Z702_ORYSJ</name>
<protein>
    <submittedName>
        <fullName evidence="2">Uncharacterized protein</fullName>
    </submittedName>
</protein>
<feature type="region of interest" description="Disordered" evidence="1">
    <location>
        <begin position="72"/>
        <end position="96"/>
    </location>
</feature>
<dbReference type="Proteomes" id="UP000000763">
    <property type="component" value="Chromosome 6"/>
</dbReference>
<dbReference type="EMBL" id="AP004809">
    <property type="protein sequence ID" value="BAD54267.1"/>
    <property type="molecule type" value="Genomic_DNA"/>
</dbReference>
<gene>
    <name evidence="2" type="primary">B1018E06.28</name>
</gene>
<reference evidence="3" key="2">
    <citation type="journal article" date="2008" name="Nucleic Acids Res.">
        <title>The rice annotation project database (RAP-DB): 2008 update.</title>
        <authorList>
            <consortium name="The rice annotation project (RAP)"/>
        </authorList>
    </citation>
    <scope>GENOME REANNOTATION</scope>
    <source>
        <strain evidence="3">cv. Nipponbare</strain>
    </source>
</reference>
<evidence type="ECO:0000313" key="2">
    <source>
        <dbReference type="EMBL" id="BAD54267.1"/>
    </source>
</evidence>
<evidence type="ECO:0000313" key="3">
    <source>
        <dbReference type="Proteomes" id="UP000000763"/>
    </source>
</evidence>
<reference evidence="3" key="1">
    <citation type="journal article" date="2005" name="Nature">
        <title>The map-based sequence of the rice genome.</title>
        <authorList>
            <consortium name="International rice genome sequencing project (IRGSP)"/>
            <person name="Matsumoto T."/>
            <person name="Wu J."/>
            <person name="Kanamori H."/>
            <person name="Katayose Y."/>
            <person name="Fujisawa M."/>
            <person name="Namiki N."/>
            <person name="Mizuno H."/>
            <person name="Yamamoto K."/>
            <person name="Antonio B.A."/>
            <person name="Baba T."/>
            <person name="Sakata K."/>
            <person name="Nagamura Y."/>
            <person name="Aoki H."/>
            <person name="Arikawa K."/>
            <person name="Arita K."/>
            <person name="Bito T."/>
            <person name="Chiden Y."/>
            <person name="Fujitsuka N."/>
            <person name="Fukunaka R."/>
            <person name="Hamada M."/>
            <person name="Harada C."/>
            <person name="Hayashi A."/>
            <person name="Hijishita S."/>
            <person name="Honda M."/>
            <person name="Hosokawa S."/>
            <person name="Ichikawa Y."/>
            <person name="Idonuma A."/>
            <person name="Iijima M."/>
            <person name="Ikeda M."/>
            <person name="Ikeno M."/>
            <person name="Ito K."/>
            <person name="Ito S."/>
            <person name="Ito T."/>
            <person name="Ito Y."/>
            <person name="Ito Y."/>
            <person name="Iwabuchi A."/>
            <person name="Kamiya K."/>
            <person name="Karasawa W."/>
            <person name="Kurita K."/>
            <person name="Katagiri S."/>
            <person name="Kikuta A."/>
            <person name="Kobayashi H."/>
            <person name="Kobayashi N."/>
            <person name="Machita K."/>
            <person name="Maehara T."/>
            <person name="Masukawa M."/>
            <person name="Mizubayashi T."/>
            <person name="Mukai Y."/>
            <person name="Nagasaki H."/>
            <person name="Nagata Y."/>
            <person name="Naito S."/>
            <person name="Nakashima M."/>
            <person name="Nakama Y."/>
            <person name="Nakamichi Y."/>
            <person name="Nakamura M."/>
            <person name="Meguro A."/>
            <person name="Negishi M."/>
            <person name="Ohta I."/>
            <person name="Ohta T."/>
            <person name="Okamoto M."/>
            <person name="Ono N."/>
            <person name="Saji S."/>
            <person name="Sakaguchi M."/>
            <person name="Sakai K."/>
            <person name="Shibata M."/>
            <person name="Shimokawa T."/>
            <person name="Song J."/>
            <person name="Takazaki Y."/>
            <person name="Terasawa K."/>
            <person name="Tsugane M."/>
            <person name="Tsuji K."/>
            <person name="Ueda S."/>
            <person name="Waki K."/>
            <person name="Yamagata H."/>
            <person name="Yamamoto M."/>
            <person name="Yamamoto S."/>
            <person name="Yamane H."/>
            <person name="Yoshiki S."/>
            <person name="Yoshihara R."/>
            <person name="Yukawa K."/>
            <person name="Zhong H."/>
            <person name="Yano M."/>
            <person name="Yuan Q."/>
            <person name="Ouyang S."/>
            <person name="Liu J."/>
            <person name="Jones K.M."/>
            <person name="Gansberger K."/>
            <person name="Moffat K."/>
            <person name="Hill J."/>
            <person name="Bera J."/>
            <person name="Fadrosh D."/>
            <person name="Jin S."/>
            <person name="Johri S."/>
            <person name="Kim M."/>
            <person name="Overton L."/>
            <person name="Reardon M."/>
            <person name="Tsitrin T."/>
            <person name="Vuong H."/>
            <person name="Weaver B."/>
            <person name="Ciecko A."/>
            <person name="Tallon L."/>
            <person name="Jackson J."/>
            <person name="Pai G."/>
            <person name="Aken S.V."/>
            <person name="Utterback T."/>
            <person name="Reidmuller S."/>
            <person name="Feldblyum T."/>
            <person name="Hsiao J."/>
            <person name="Zismann V."/>
            <person name="Iobst S."/>
            <person name="de Vazeille A.R."/>
            <person name="Buell C.R."/>
            <person name="Ying K."/>
            <person name="Li Y."/>
            <person name="Lu T."/>
            <person name="Huang Y."/>
            <person name="Zhao Q."/>
            <person name="Feng Q."/>
            <person name="Zhang L."/>
            <person name="Zhu J."/>
            <person name="Weng Q."/>
            <person name="Mu J."/>
            <person name="Lu Y."/>
            <person name="Fan D."/>
            <person name="Liu Y."/>
            <person name="Guan J."/>
            <person name="Zhang Y."/>
            <person name="Yu S."/>
            <person name="Liu X."/>
            <person name="Zhang Y."/>
            <person name="Hong G."/>
            <person name="Han B."/>
            <person name="Choisne N."/>
            <person name="Demange N."/>
            <person name="Orjeda G."/>
            <person name="Samain S."/>
            <person name="Cattolico L."/>
            <person name="Pelletier E."/>
            <person name="Couloux A."/>
            <person name="Segurens B."/>
            <person name="Wincker P."/>
            <person name="D'Hont A."/>
            <person name="Scarpelli C."/>
            <person name="Weissenbach J."/>
            <person name="Salanoubat M."/>
            <person name="Quetier F."/>
            <person name="Yu Y."/>
            <person name="Kim H.R."/>
            <person name="Rambo T."/>
            <person name="Currie J."/>
            <person name="Collura K."/>
            <person name="Luo M."/>
            <person name="Yang T."/>
            <person name="Ammiraju J.S.S."/>
            <person name="Engler F."/>
            <person name="Soderlund C."/>
            <person name="Wing R.A."/>
            <person name="Palmer L.E."/>
            <person name="de la Bastide M."/>
            <person name="Spiegel L."/>
            <person name="Nascimento L."/>
            <person name="Zutavern T."/>
            <person name="O'Shaughnessy A."/>
            <person name="Dike S."/>
            <person name="Dedhia N."/>
            <person name="Preston R."/>
            <person name="Balija V."/>
            <person name="McCombie W.R."/>
            <person name="Chow T."/>
            <person name="Chen H."/>
            <person name="Chung M."/>
            <person name="Chen C."/>
            <person name="Shaw J."/>
            <person name="Wu H."/>
            <person name="Hsiao K."/>
            <person name="Chao Y."/>
            <person name="Chu M."/>
            <person name="Cheng C."/>
            <person name="Hour A."/>
            <person name="Lee P."/>
            <person name="Lin S."/>
            <person name="Lin Y."/>
            <person name="Liou J."/>
            <person name="Liu S."/>
            <person name="Hsing Y."/>
            <person name="Raghuvanshi S."/>
            <person name="Mohanty A."/>
            <person name="Bharti A.K."/>
            <person name="Gaur A."/>
            <person name="Gupta V."/>
            <person name="Kumar D."/>
            <person name="Ravi V."/>
            <person name="Vij S."/>
            <person name="Kapur A."/>
            <person name="Khurana P."/>
            <person name="Khurana P."/>
            <person name="Khurana J.P."/>
            <person name="Tyagi A.K."/>
            <person name="Gaikwad K."/>
            <person name="Singh A."/>
            <person name="Dalal V."/>
            <person name="Srivastava S."/>
            <person name="Dixit A."/>
            <person name="Pal A.K."/>
            <person name="Ghazi I.A."/>
            <person name="Yadav M."/>
            <person name="Pandit A."/>
            <person name="Bhargava A."/>
            <person name="Sureshbabu K."/>
            <person name="Batra K."/>
            <person name="Sharma T.R."/>
            <person name="Mohapatra T."/>
            <person name="Singh N.K."/>
            <person name="Messing J."/>
            <person name="Nelson A.B."/>
            <person name="Fuks G."/>
            <person name="Kavchok S."/>
            <person name="Keizer G."/>
            <person name="Linton E."/>
            <person name="Llaca V."/>
            <person name="Song R."/>
            <person name="Tanyolac B."/>
            <person name="Young S."/>
            <person name="Ho-Il K."/>
            <person name="Hahn J.H."/>
            <person name="Sangsakoo G."/>
            <person name="Vanavichit A."/>
            <person name="de Mattos Luiz.A.T."/>
            <person name="Zimmer P.D."/>
            <person name="Malone G."/>
            <person name="Dellagostin O."/>
            <person name="de Oliveira A.C."/>
            <person name="Bevan M."/>
            <person name="Bancroft I."/>
            <person name="Minx P."/>
            <person name="Cordum H."/>
            <person name="Wilson R."/>
            <person name="Cheng Z."/>
            <person name="Jin W."/>
            <person name="Jiang J."/>
            <person name="Leong S.A."/>
            <person name="Iwama H."/>
            <person name="Gojobori T."/>
            <person name="Itoh T."/>
            <person name="Niimura Y."/>
            <person name="Fujii Y."/>
            <person name="Habara T."/>
            <person name="Sakai H."/>
            <person name="Sato Y."/>
            <person name="Wilson G."/>
            <person name="Kumar K."/>
            <person name="McCouch S."/>
            <person name="Juretic N."/>
            <person name="Hoen D."/>
            <person name="Wright S."/>
            <person name="Bruskiewich R."/>
            <person name="Bureau T."/>
            <person name="Miyao A."/>
            <person name="Hirochika H."/>
            <person name="Nishikawa T."/>
            <person name="Kadowaki K."/>
            <person name="Sugiura M."/>
            <person name="Burr B."/>
            <person name="Sasaki T."/>
        </authorList>
    </citation>
    <scope>NUCLEOTIDE SEQUENCE [LARGE SCALE GENOMIC DNA]</scope>
    <source>
        <strain evidence="3">cv. Nipponbare</strain>
    </source>
</reference>
<evidence type="ECO:0000256" key="1">
    <source>
        <dbReference type="SAM" id="MobiDB-lite"/>
    </source>
</evidence>
<accession>Q5Z702</accession>
<feature type="compositionally biased region" description="Low complexity" evidence="1">
    <location>
        <begin position="38"/>
        <end position="49"/>
    </location>
</feature>
<organism evidence="2 3">
    <name type="scientific">Oryza sativa subsp. japonica</name>
    <name type="common">Rice</name>
    <dbReference type="NCBI Taxonomy" id="39947"/>
    <lineage>
        <taxon>Eukaryota</taxon>
        <taxon>Viridiplantae</taxon>
        <taxon>Streptophyta</taxon>
        <taxon>Embryophyta</taxon>
        <taxon>Tracheophyta</taxon>
        <taxon>Spermatophyta</taxon>
        <taxon>Magnoliopsida</taxon>
        <taxon>Liliopsida</taxon>
        <taxon>Poales</taxon>
        <taxon>Poaceae</taxon>
        <taxon>BOP clade</taxon>
        <taxon>Oryzoideae</taxon>
        <taxon>Oryzeae</taxon>
        <taxon>Oryzinae</taxon>
        <taxon>Oryza</taxon>
        <taxon>Oryza sativa</taxon>
    </lineage>
</organism>
<dbReference type="AlphaFoldDB" id="Q5Z702"/>
<feature type="region of interest" description="Disordered" evidence="1">
    <location>
        <begin position="19"/>
        <end position="60"/>
    </location>
</feature>
<sequence length="96" mass="10586">MASHFAHVVTSPACLPIQRSRPTAWTPDPTLTPNRVDSLPSTTSTLLTTKFGNSSIGDRDKTEVESKIEIVPETEQESAKVQIGYNQDRQSSSRTR</sequence>